<evidence type="ECO:0000313" key="1">
    <source>
        <dbReference type="EMBL" id="TFK00755.1"/>
    </source>
</evidence>
<dbReference type="EMBL" id="QXTE01000258">
    <property type="protein sequence ID" value="TFK00755.1"/>
    <property type="molecule type" value="Genomic_DNA"/>
</dbReference>
<accession>A0A4D9DVD2</accession>
<reference evidence="1 2" key="2">
    <citation type="submission" date="2019-04" db="EMBL/GenBank/DDBJ databases">
        <title>The genome sequence of big-headed turtle.</title>
        <authorList>
            <person name="Gong S."/>
        </authorList>
    </citation>
    <scope>NUCLEOTIDE SEQUENCE [LARGE SCALE GENOMIC DNA]</scope>
    <source>
        <strain evidence="1">DO16091913</strain>
        <tissue evidence="1">Muscle</tissue>
    </source>
</reference>
<comment type="caution">
    <text evidence="1">The sequence shown here is derived from an EMBL/GenBank/DDBJ whole genome shotgun (WGS) entry which is preliminary data.</text>
</comment>
<organism evidence="1 2">
    <name type="scientific">Platysternon megacephalum</name>
    <name type="common">big-headed turtle</name>
    <dbReference type="NCBI Taxonomy" id="55544"/>
    <lineage>
        <taxon>Eukaryota</taxon>
        <taxon>Metazoa</taxon>
        <taxon>Chordata</taxon>
        <taxon>Craniata</taxon>
        <taxon>Vertebrata</taxon>
        <taxon>Euteleostomi</taxon>
        <taxon>Archelosauria</taxon>
        <taxon>Testudinata</taxon>
        <taxon>Testudines</taxon>
        <taxon>Cryptodira</taxon>
        <taxon>Durocryptodira</taxon>
        <taxon>Testudinoidea</taxon>
        <taxon>Platysternidae</taxon>
        <taxon>Platysternon</taxon>
    </lineage>
</organism>
<gene>
    <name evidence="1" type="ORF">DR999_PMT17122</name>
</gene>
<name>A0A4D9DVD2_9SAUR</name>
<keyword evidence="1" id="KW-0808">Transferase</keyword>
<proteinExistence type="predicted"/>
<keyword evidence="2" id="KW-1185">Reference proteome</keyword>
<dbReference type="AlphaFoldDB" id="A0A4D9DVD2"/>
<dbReference type="Proteomes" id="UP000297703">
    <property type="component" value="Unassembled WGS sequence"/>
</dbReference>
<protein>
    <submittedName>
        <fullName evidence="1">Protein-cysteine N-palmitoyltransferase HHAT</fullName>
    </submittedName>
</protein>
<sequence length="111" mass="11951">MPCPDSSNIVALVSRPVLMHFTVKANLEAILDHGLTGSSSRMGRQVILCVLLAPLGNVSPCVLLRISQTLVLGEGWLRTLAFAVAWRLVLTLACSYVEAGAPYSWVWTGTV</sequence>
<dbReference type="GO" id="GO:0016740">
    <property type="term" value="F:transferase activity"/>
    <property type="evidence" value="ECO:0007669"/>
    <property type="project" value="UniProtKB-KW"/>
</dbReference>
<evidence type="ECO:0000313" key="2">
    <source>
        <dbReference type="Proteomes" id="UP000297703"/>
    </source>
</evidence>
<reference evidence="1 2" key="1">
    <citation type="submission" date="2019-04" db="EMBL/GenBank/DDBJ databases">
        <title>Draft genome of the big-headed turtle Platysternon megacephalum.</title>
        <authorList>
            <person name="Gong S."/>
        </authorList>
    </citation>
    <scope>NUCLEOTIDE SEQUENCE [LARGE SCALE GENOMIC DNA]</scope>
    <source>
        <strain evidence="1">DO16091913</strain>
        <tissue evidence="1">Muscle</tissue>
    </source>
</reference>